<reference evidence="1 2" key="1">
    <citation type="journal article" date="2022" name="Hortic Res">
        <title>A haplotype resolved chromosomal level avocado genome allows analysis of novel avocado genes.</title>
        <authorList>
            <person name="Nath O."/>
            <person name="Fletcher S.J."/>
            <person name="Hayward A."/>
            <person name="Shaw L.M."/>
            <person name="Masouleh A.K."/>
            <person name="Furtado A."/>
            <person name="Henry R.J."/>
            <person name="Mitter N."/>
        </authorList>
    </citation>
    <scope>NUCLEOTIDE SEQUENCE [LARGE SCALE GENOMIC DNA]</scope>
    <source>
        <strain evidence="2">cv. Hass</strain>
    </source>
</reference>
<gene>
    <name evidence="1" type="ORF">MRB53_033255</name>
</gene>
<dbReference type="EMBL" id="CM056819">
    <property type="protein sequence ID" value="KAJ8624725.1"/>
    <property type="molecule type" value="Genomic_DNA"/>
</dbReference>
<keyword evidence="2" id="KW-1185">Reference proteome</keyword>
<comment type="caution">
    <text evidence="1">The sequence shown here is derived from an EMBL/GenBank/DDBJ whole genome shotgun (WGS) entry which is preliminary data.</text>
</comment>
<name>A0ACC2KUQ1_PERAE</name>
<proteinExistence type="predicted"/>
<dbReference type="Proteomes" id="UP001234297">
    <property type="component" value="Chromosome 11"/>
</dbReference>
<protein>
    <submittedName>
        <fullName evidence="1">Uncharacterized protein</fullName>
    </submittedName>
</protein>
<evidence type="ECO:0000313" key="2">
    <source>
        <dbReference type="Proteomes" id="UP001234297"/>
    </source>
</evidence>
<organism evidence="1 2">
    <name type="scientific">Persea americana</name>
    <name type="common">Avocado</name>
    <dbReference type="NCBI Taxonomy" id="3435"/>
    <lineage>
        <taxon>Eukaryota</taxon>
        <taxon>Viridiplantae</taxon>
        <taxon>Streptophyta</taxon>
        <taxon>Embryophyta</taxon>
        <taxon>Tracheophyta</taxon>
        <taxon>Spermatophyta</taxon>
        <taxon>Magnoliopsida</taxon>
        <taxon>Magnoliidae</taxon>
        <taxon>Laurales</taxon>
        <taxon>Lauraceae</taxon>
        <taxon>Persea</taxon>
    </lineage>
</organism>
<accession>A0ACC2KUQ1</accession>
<sequence length="1101" mass="121778">MEFQITTPSTITVRRNPRRKARDTPSSNAPDLPATTSKLSAIKPLSLEEILEPEPEPEPPQIPPSLPKPSDEDAPQNLSVFLRIRPLDLKPGPKKKSPNRGPKSKAELEKDKLKKKKKKNPDKQAICLAANDSHSVTLTVPPSLNESKRKKSEIYDGFSHVFTADSLQSEVYERVMEPLVSDFIKGKNRLLAALGPTGSGKTHTVFGCPREPGLVPLALRRIFDQSSGIGGSSKVPRSLYLSMFEICSERGKGERISDLSTDVADLCFQQSTIKGVKEVMVTDITQAECFISCGLLKRTTAATNSNNQSSRSQCIINIRSSSATHGDEDGFAQNDAVLTIVDLAGAERERRTGIQGARLLESNFINNTSMIFGLCLRSLLEHQKNPKKPLEKHFQNSLLTKYLRDYLEGKKRMTLILTAKVGEDDYVDTSFLLRHASPYMKIKFLNNEELPNMPCQKRHIPPSNRTSKLKRRKCNDVETLVGSSKIGGKCGKGCLGTLGNGGNVIEEQLQELDLQQDLVSPLLSNMELRRVERKYRIMQDFSKALWNVLKQYKKKLEVSENEVQSLQESLRNEKVLFLDMEKQLNKLKSSCSCHARSSRKMSSNSEVISTSSCVDHYSTKEASEHNSNRAINDPSFRQNLEVISTSSSCVDSYSTKEASEHNNNGVINDPSFRQNLEVISSSSSCVDSYSTKEASKHNSSRAINDTSVRRNLEVISTNSSGADGYSTKKGSGHRNREINDTSVRQNLDMGNSNEVVWDSKLSTTEFKCENYESLDLEAESFNAIECTAEDLAGLEVNGKSPIVDTAGCTLSIPSVTSCDLHVLDQEGSRILIPYVDRNILSDAMENDRSQLLLGSQESPASDVERSNRCQALCANGEQKHLNVEKARRKLLPASTMLVKEVGAFDMEDDNPKNKKRAENMATVGGRRQTQGPDDITLHRLSSTCNDPSLADPPGPPQPPAWWRAEIKKTLVVSTSTRRNKTRAPPTSLIGRVRRESAAVKAATSSRGKVRRSSGEVKGWQWSGAAASRCQVGDLVEEGGRVSRFGFLAVGKGLRQGVFRWGVGDGMERTVEVGLKLGFDWGFWVGVWCRGYGILEKGIWLG</sequence>
<evidence type="ECO:0000313" key="1">
    <source>
        <dbReference type="EMBL" id="KAJ8624725.1"/>
    </source>
</evidence>